<dbReference type="InterPro" id="IPR018200">
    <property type="entry name" value="USP_CS"/>
</dbReference>
<dbReference type="GO" id="GO:0006508">
    <property type="term" value="P:proteolysis"/>
    <property type="evidence" value="ECO:0007669"/>
    <property type="project" value="UniProtKB-KW"/>
</dbReference>
<evidence type="ECO:0000256" key="3">
    <source>
        <dbReference type="ARBA" id="ARBA00022786"/>
    </source>
</evidence>
<dbReference type="GO" id="GO:0005829">
    <property type="term" value="C:cytosol"/>
    <property type="evidence" value="ECO:0007669"/>
    <property type="project" value="TreeGrafter"/>
</dbReference>
<gene>
    <name evidence="9" type="ORF">FCM35_KLT13729</name>
</gene>
<evidence type="ECO:0000256" key="7">
    <source>
        <dbReference type="SAM" id="MobiDB-lite"/>
    </source>
</evidence>
<dbReference type="GO" id="GO:0016579">
    <property type="term" value="P:protein deubiquitination"/>
    <property type="evidence" value="ECO:0007669"/>
    <property type="project" value="InterPro"/>
</dbReference>
<accession>A0A833QDS3</accession>
<dbReference type="PANTHER" id="PTHR24006:SF747">
    <property type="entry name" value="UBIQUITIN CARBOXYL-TERMINAL HYDROLASE 20"/>
    <property type="match status" value="1"/>
</dbReference>
<dbReference type="InterPro" id="IPR028889">
    <property type="entry name" value="USP"/>
</dbReference>
<proteinExistence type="inferred from homology"/>
<dbReference type="FunFam" id="3.90.70.10:FF:000116">
    <property type="entry name" value="Ubiquitin carboxyl-terminal hydrolase 20"/>
    <property type="match status" value="1"/>
</dbReference>
<reference evidence="9" key="1">
    <citation type="submission" date="2020-01" db="EMBL/GenBank/DDBJ databases">
        <title>Genome sequence of Kobresia littledalei, the first chromosome-level genome in the family Cyperaceae.</title>
        <authorList>
            <person name="Qu G."/>
        </authorList>
    </citation>
    <scope>NUCLEOTIDE SEQUENCE</scope>
    <source>
        <strain evidence="9">C.B.Clarke</strain>
        <tissue evidence="9">Leaf</tissue>
    </source>
</reference>
<keyword evidence="10" id="KW-1185">Reference proteome</keyword>
<organism evidence="9 10">
    <name type="scientific">Carex littledalei</name>
    <dbReference type="NCBI Taxonomy" id="544730"/>
    <lineage>
        <taxon>Eukaryota</taxon>
        <taxon>Viridiplantae</taxon>
        <taxon>Streptophyta</taxon>
        <taxon>Embryophyta</taxon>
        <taxon>Tracheophyta</taxon>
        <taxon>Spermatophyta</taxon>
        <taxon>Magnoliopsida</taxon>
        <taxon>Liliopsida</taxon>
        <taxon>Poales</taxon>
        <taxon>Cyperaceae</taxon>
        <taxon>Cyperoideae</taxon>
        <taxon>Cariceae</taxon>
        <taxon>Carex</taxon>
        <taxon>Carex subgen. Euthyceras</taxon>
    </lineage>
</organism>
<feature type="compositionally biased region" description="Polar residues" evidence="7">
    <location>
        <begin position="378"/>
        <end position="392"/>
    </location>
</feature>
<name>A0A833QDS3_9POAL</name>
<evidence type="ECO:0000256" key="1">
    <source>
        <dbReference type="ARBA" id="ARBA00009085"/>
    </source>
</evidence>
<evidence type="ECO:0000256" key="5">
    <source>
        <dbReference type="ARBA" id="ARBA00022807"/>
    </source>
</evidence>
<dbReference type="Gene3D" id="3.90.70.10">
    <property type="entry name" value="Cysteine proteinases"/>
    <property type="match status" value="1"/>
</dbReference>
<sequence length="532" mass="59235">MEEPLLPSVTPSDELDQRVSKRCNSFSFFSQHKKPSRVGAALQNLGNTCFLNAVLQCITHTVPLAEKICLAKHSLPCQDDGDEAFCSFCAFKEHIEKSIRGSGSILWPKKFKDNLSKLSSDFVAGEQADAHEFLRCFLDNLDSSSLNLELMGNNKSSIDEKSIVKQVFGGRLRSQLRCGECGHCSDTFEPFLDLSLEVDSDSVKTLPDALCSFTQVEAIEDPDVKFTCEGCKNQVSKMEKQLKLHEPPQVLALHLKRFKNDGVSLEKIDKFVQYPVEFDLNPFLSSSDDEEVIYELYGIVEHRGSFYYGHYVCNIRSSPTSWHHFDDSQVTSISESDALQQTAYILFYVKKGTSPWFSTLIKETDSLSLVGDTSDGSPVSVLQSIGQDQPSPSDEGLSPVGNKPTPILHVKEKMSGESDVPRPLTPPRSVINNLAGLFDIEDLPEDKEEAQFVPQAMMGTVRGKKPNRGIEEKLEKESASLSHPANHGKPTEKVVDKSVKRSLSLMANSKRRIGLLQFLPPCPEAPKRQRIM</sequence>
<keyword evidence="5" id="KW-0788">Thiol protease</keyword>
<dbReference type="InterPro" id="IPR038765">
    <property type="entry name" value="Papain-like_cys_pep_sf"/>
</dbReference>
<evidence type="ECO:0000256" key="2">
    <source>
        <dbReference type="ARBA" id="ARBA00022670"/>
    </source>
</evidence>
<dbReference type="PROSITE" id="PS50235">
    <property type="entry name" value="USP_3"/>
    <property type="match status" value="1"/>
</dbReference>
<dbReference type="OrthoDB" id="420187at2759"/>
<keyword evidence="2" id="KW-0645">Protease</keyword>
<comment type="similarity">
    <text evidence="1">Belongs to the peptidase C19 family.</text>
</comment>
<protein>
    <submittedName>
        <fullName evidence="9">Ubiquitin carboxyl-terminal hydrolase 21-like protein</fullName>
    </submittedName>
</protein>
<evidence type="ECO:0000259" key="8">
    <source>
        <dbReference type="PROSITE" id="PS50235"/>
    </source>
</evidence>
<dbReference type="SUPFAM" id="SSF54001">
    <property type="entry name" value="Cysteine proteinases"/>
    <property type="match status" value="1"/>
</dbReference>
<feature type="domain" description="USP" evidence="8">
    <location>
        <begin position="40"/>
        <end position="351"/>
    </location>
</feature>
<keyword evidence="3" id="KW-0833">Ubl conjugation pathway</keyword>
<evidence type="ECO:0000256" key="4">
    <source>
        <dbReference type="ARBA" id="ARBA00022801"/>
    </source>
</evidence>
<dbReference type="InterPro" id="IPR050164">
    <property type="entry name" value="Peptidase_C19"/>
</dbReference>
<dbReference type="Pfam" id="PF00443">
    <property type="entry name" value="UCH"/>
    <property type="match status" value="1"/>
</dbReference>
<evidence type="ECO:0000256" key="6">
    <source>
        <dbReference type="ARBA" id="ARBA00037450"/>
    </source>
</evidence>
<comment type="caution">
    <text evidence="9">The sequence shown here is derived from an EMBL/GenBank/DDBJ whole genome shotgun (WGS) entry which is preliminary data.</text>
</comment>
<dbReference type="Proteomes" id="UP000623129">
    <property type="component" value="Unassembled WGS sequence"/>
</dbReference>
<dbReference type="EMBL" id="SWLB01000026">
    <property type="protein sequence ID" value="KAF3321513.1"/>
    <property type="molecule type" value="Genomic_DNA"/>
</dbReference>
<feature type="region of interest" description="Disordered" evidence="7">
    <location>
        <begin position="378"/>
        <end position="407"/>
    </location>
</feature>
<dbReference type="GO" id="GO:0004843">
    <property type="term" value="F:cysteine-type deubiquitinase activity"/>
    <property type="evidence" value="ECO:0007669"/>
    <property type="project" value="InterPro"/>
</dbReference>
<feature type="region of interest" description="Disordered" evidence="7">
    <location>
        <begin position="477"/>
        <end position="497"/>
    </location>
</feature>
<evidence type="ECO:0000313" key="9">
    <source>
        <dbReference type="EMBL" id="KAF3321513.1"/>
    </source>
</evidence>
<dbReference type="PANTHER" id="PTHR24006">
    <property type="entry name" value="UBIQUITIN CARBOXYL-TERMINAL HYDROLASE"/>
    <property type="match status" value="1"/>
</dbReference>
<dbReference type="InterPro" id="IPR001394">
    <property type="entry name" value="Peptidase_C19_UCH"/>
</dbReference>
<comment type="function">
    <text evidence="6">Recognizes and hydrolyzes the peptide bond at the C-terminal Gly of ubiquitin. Involved in the processing of poly-ubiquitin precursors as well as that of ubiquitinated proteins.</text>
</comment>
<dbReference type="PROSITE" id="PS00973">
    <property type="entry name" value="USP_2"/>
    <property type="match status" value="1"/>
</dbReference>
<keyword evidence="4 9" id="KW-0378">Hydrolase</keyword>
<dbReference type="AlphaFoldDB" id="A0A833QDS3"/>
<dbReference type="GO" id="GO:0005634">
    <property type="term" value="C:nucleus"/>
    <property type="evidence" value="ECO:0007669"/>
    <property type="project" value="TreeGrafter"/>
</dbReference>
<evidence type="ECO:0000313" key="10">
    <source>
        <dbReference type="Proteomes" id="UP000623129"/>
    </source>
</evidence>